<reference evidence="1 2" key="1">
    <citation type="submission" date="2020-06" db="EMBL/GenBank/DDBJ databases">
        <authorList>
            <person name="Li R."/>
            <person name="Bekaert M."/>
        </authorList>
    </citation>
    <scope>NUCLEOTIDE SEQUENCE [LARGE SCALE GENOMIC DNA]</scope>
    <source>
        <strain evidence="2">wild</strain>
    </source>
</reference>
<dbReference type="AlphaFoldDB" id="A0A6J8DA63"/>
<accession>A0A6J8DA63</accession>
<dbReference type="EMBL" id="CACVKT020007049">
    <property type="protein sequence ID" value="CAC5404975.1"/>
    <property type="molecule type" value="Genomic_DNA"/>
</dbReference>
<gene>
    <name evidence="1" type="ORF">MCOR_38704</name>
</gene>
<sequence length="164" mass="19357">MKYKEGENAHLTCSTKYNETMEIATIKYEYGSCSHNHVYGIKNMCNGNTECIFDLTNSNVGSSCGTKGLATFEVAYNCLRRHMEQSVWVISQRYNSVLKDLREQTKWLCMFYTKDRDSFDNCLRENDVIPTLEERQRIKEELKKKKHRKLILKTDQPTDYWLID</sequence>
<protein>
    <recommendedName>
        <fullName evidence="3">SUEL-type lectin domain-containing protein</fullName>
    </recommendedName>
</protein>
<evidence type="ECO:0008006" key="3">
    <source>
        <dbReference type="Google" id="ProtNLM"/>
    </source>
</evidence>
<keyword evidence="2" id="KW-1185">Reference proteome</keyword>
<evidence type="ECO:0000313" key="2">
    <source>
        <dbReference type="Proteomes" id="UP000507470"/>
    </source>
</evidence>
<proteinExistence type="predicted"/>
<dbReference type="Proteomes" id="UP000507470">
    <property type="component" value="Unassembled WGS sequence"/>
</dbReference>
<organism evidence="1 2">
    <name type="scientific">Mytilus coruscus</name>
    <name type="common">Sea mussel</name>
    <dbReference type="NCBI Taxonomy" id="42192"/>
    <lineage>
        <taxon>Eukaryota</taxon>
        <taxon>Metazoa</taxon>
        <taxon>Spiralia</taxon>
        <taxon>Lophotrochozoa</taxon>
        <taxon>Mollusca</taxon>
        <taxon>Bivalvia</taxon>
        <taxon>Autobranchia</taxon>
        <taxon>Pteriomorphia</taxon>
        <taxon>Mytilida</taxon>
        <taxon>Mytiloidea</taxon>
        <taxon>Mytilidae</taxon>
        <taxon>Mytilinae</taxon>
        <taxon>Mytilus</taxon>
    </lineage>
</organism>
<evidence type="ECO:0000313" key="1">
    <source>
        <dbReference type="EMBL" id="CAC5404975.1"/>
    </source>
</evidence>
<name>A0A6J8DA63_MYTCO</name>